<name>A0A3B0WFZ3_9ZZZZ</name>
<proteinExistence type="predicted"/>
<accession>A0A3B0WFZ3</accession>
<dbReference type="Pfam" id="PF14539">
    <property type="entry name" value="DUF4442"/>
    <property type="match status" value="1"/>
</dbReference>
<organism evidence="1">
    <name type="scientific">hydrothermal vent metagenome</name>
    <dbReference type="NCBI Taxonomy" id="652676"/>
    <lineage>
        <taxon>unclassified sequences</taxon>
        <taxon>metagenomes</taxon>
        <taxon>ecological metagenomes</taxon>
    </lineage>
</organism>
<dbReference type="InterPro" id="IPR029069">
    <property type="entry name" value="HotDog_dom_sf"/>
</dbReference>
<dbReference type="AlphaFoldDB" id="A0A3B0WFZ3"/>
<dbReference type="CDD" id="cd03443">
    <property type="entry name" value="PaaI_thioesterase"/>
    <property type="match status" value="1"/>
</dbReference>
<dbReference type="SUPFAM" id="SSF54637">
    <property type="entry name" value="Thioesterase/thiol ester dehydrase-isomerase"/>
    <property type="match status" value="1"/>
</dbReference>
<reference evidence="1" key="1">
    <citation type="submission" date="2018-06" db="EMBL/GenBank/DDBJ databases">
        <authorList>
            <person name="Zhirakovskaya E."/>
        </authorList>
    </citation>
    <scope>NUCLEOTIDE SEQUENCE</scope>
</reference>
<gene>
    <name evidence="1" type="ORF">MNBD_GAMMA07-1196</name>
</gene>
<dbReference type="EMBL" id="UOFF01000073">
    <property type="protein sequence ID" value="VAW54938.1"/>
    <property type="molecule type" value="Genomic_DNA"/>
</dbReference>
<sequence length="154" mass="17526">MQITDIYRYWQKIENNRLGRWLFNFIIPFINPYTGALKAKVTALRPGFACIKLKDRRAIRNHLNSIHAIALTNLGEFTSGLALISLFTGNMRGIPIEIKVSFLKKARGMLVAECLTQLPDVIDGVEHTVMVNIKDIDNIIVAHVTVIWKLGFYE</sequence>
<dbReference type="Gene3D" id="3.10.129.10">
    <property type="entry name" value="Hotdog Thioesterase"/>
    <property type="match status" value="1"/>
</dbReference>
<evidence type="ECO:0008006" key="2">
    <source>
        <dbReference type="Google" id="ProtNLM"/>
    </source>
</evidence>
<protein>
    <recommendedName>
        <fullName evidence="2">DUF4442 domain-containing protein</fullName>
    </recommendedName>
</protein>
<dbReference type="InterPro" id="IPR027961">
    <property type="entry name" value="DUF4442"/>
</dbReference>
<evidence type="ECO:0000313" key="1">
    <source>
        <dbReference type="EMBL" id="VAW54938.1"/>
    </source>
</evidence>